<protein>
    <submittedName>
        <fullName evidence="3">Uncharacterized protein</fullName>
    </submittedName>
</protein>
<dbReference type="CDD" id="cd00637">
    <property type="entry name" value="7tm_classA_rhodopsin-like"/>
    <property type="match status" value="1"/>
</dbReference>
<dbReference type="Gene3D" id="1.20.1070.10">
    <property type="entry name" value="Rhodopsin 7-helix transmembrane proteins"/>
    <property type="match status" value="1"/>
</dbReference>
<feature type="region of interest" description="Disordered" evidence="1">
    <location>
        <begin position="307"/>
        <end position="339"/>
    </location>
</feature>
<feature type="compositionally biased region" description="Polar residues" evidence="1">
    <location>
        <begin position="429"/>
        <end position="450"/>
    </location>
</feature>
<evidence type="ECO:0000256" key="2">
    <source>
        <dbReference type="SAM" id="Phobius"/>
    </source>
</evidence>
<proteinExistence type="predicted"/>
<organism evidence="3 4">
    <name type="scientific">Owenia fusiformis</name>
    <name type="common">Polychaete worm</name>
    <dbReference type="NCBI Taxonomy" id="6347"/>
    <lineage>
        <taxon>Eukaryota</taxon>
        <taxon>Metazoa</taxon>
        <taxon>Spiralia</taxon>
        <taxon>Lophotrochozoa</taxon>
        <taxon>Annelida</taxon>
        <taxon>Polychaeta</taxon>
        <taxon>Sedentaria</taxon>
        <taxon>Canalipalpata</taxon>
        <taxon>Sabellida</taxon>
        <taxon>Oweniida</taxon>
        <taxon>Oweniidae</taxon>
        <taxon>Owenia</taxon>
    </lineage>
</organism>
<evidence type="ECO:0000256" key="1">
    <source>
        <dbReference type="SAM" id="MobiDB-lite"/>
    </source>
</evidence>
<feature type="transmembrane region" description="Helical" evidence="2">
    <location>
        <begin position="102"/>
        <end position="121"/>
    </location>
</feature>
<name>A0A8S4NJ88_OWEFU</name>
<dbReference type="Proteomes" id="UP000749559">
    <property type="component" value="Unassembled WGS sequence"/>
</dbReference>
<feature type="region of interest" description="Disordered" evidence="1">
    <location>
        <begin position="407"/>
        <end position="473"/>
    </location>
</feature>
<feature type="non-terminal residue" evidence="3">
    <location>
        <position position="1"/>
    </location>
</feature>
<feature type="non-terminal residue" evidence="3">
    <location>
        <position position="473"/>
    </location>
</feature>
<feature type="transmembrane region" description="Helical" evidence="2">
    <location>
        <begin position="20"/>
        <end position="40"/>
    </location>
</feature>
<feature type="compositionally biased region" description="Low complexity" evidence="1">
    <location>
        <begin position="407"/>
        <end position="428"/>
    </location>
</feature>
<keyword evidence="2" id="KW-0812">Transmembrane</keyword>
<feature type="compositionally biased region" description="Polar residues" evidence="1">
    <location>
        <begin position="360"/>
        <end position="371"/>
    </location>
</feature>
<dbReference type="AlphaFoldDB" id="A0A8S4NJ88"/>
<dbReference type="EMBL" id="CAIIXF020000003">
    <property type="protein sequence ID" value="CAH1780556.1"/>
    <property type="molecule type" value="Genomic_DNA"/>
</dbReference>
<feature type="transmembrane region" description="Helical" evidence="2">
    <location>
        <begin position="61"/>
        <end position="82"/>
    </location>
</feature>
<dbReference type="SUPFAM" id="SSF81321">
    <property type="entry name" value="Family A G protein-coupled receptor-like"/>
    <property type="match status" value="1"/>
</dbReference>
<feature type="region of interest" description="Disordered" evidence="1">
    <location>
        <begin position="351"/>
        <end position="373"/>
    </location>
</feature>
<accession>A0A8S4NJ88</accession>
<keyword evidence="4" id="KW-1185">Reference proteome</keyword>
<feature type="transmembrane region" description="Helical" evidence="2">
    <location>
        <begin position="141"/>
        <end position="160"/>
    </location>
</feature>
<comment type="caution">
    <text evidence="3">The sequence shown here is derived from an EMBL/GenBank/DDBJ whole genome shotgun (WGS) entry which is preliminary data.</text>
</comment>
<evidence type="ECO:0000313" key="4">
    <source>
        <dbReference type="Proteomes" id="UP000749559"/>
    </source>
</evidence>
<reference evidence="3" key="1">
    <citation type="submission" date="2022-03" db="EMBL/GenBank/DDBJ databases">
        <authorList>
            <person name="Martin C."/>
        </authorList>
    </citation>
    <scope>NUCLEOTIDE SEQUENCE</scope>
</reference>
<evidence type="ECO:0000313" key="3">
    <source>
        <dbReference type="EMBL" id="CAH1780556.1"/>
    </source>
</evidence>
<gene>
    <name evidence="3" type="ORF">OFUS_LOCUS7240</name>
</gene>
<sequence length="473" mass="52040">GAFNFVETTTETNVDEGHVHAVTTVLGGIIMFVCAAIGIPTNAYVLMRIVNKRLMWSRHPLVSQLVILGMFASSIQLGLMFVDMVGNPIKGYELKMWCRAKYFFLRTLWGTQMFSLAFIAVRRARIVCRTHSGPISNWPDFVGIILSWLCLVSFNIYIMGTDKEERNAAFELCFKGHVGISNESIERSDSVITTHFTSLYLGVALVVMATSYMVLLKHINNKVAPSVSSPHAVFIIHTPTYSSPSPEIATTLLETPNILTANFPRWHDSEILTESPIATGGVHISMSEIQEQSDDLFVIHETAENVSCSGAEESPERVNVNSPEEENNSRRTEEPVVDETENGRNVFAADHSNHQGLAGSGSSESSYQRKFTPSFRKRLDPSEYCNCNVRYSNSSGSSGLLTPRSYFSGSGSGSRSSTSSISQGKSTSRFSQRYSRGSNDSRWSFTTRASDLSVASEPVSAGVGFDSSLPPLR</sequence>
<keyword evidence="2" id="KW-1133">Transmembrane helix</keyword>
<keyword evidence="2" id="KW-0472">Membrane</keyword>
<feature type="transmembrane region" description="Helical" evidence="2">
    <location>
        <begin position="197"/>
        <end position="216"/>
    </location>
</feature>